<comment type="caution">
    <text evidence="4">The sequence shown here is derived from an EMBL/GenBank/DDBJ whole genome shotgun (WGS) entry which is preliminary data.</text>
</comment>
<dbReference type="EMBL" id="RBZM01000001">
    <property type="protein sequence ID" value="RKP58210.1"/>
    <property type="molecule type" value="Genomic_DNA"/>
</dbReference>
<dbReference type="Proteomes" id="UP000282076">
    <property type="component" value="Unassembled WGS sequence"/>
</dbReference>
<comment type="similarity">
    <text evidence="1">Belongs to the GerABKA family.</text>
</comment>
<dbReference type="GO" id="GO:0016020">
    <property type="term" value="C:membrane"/>
    <property type="evidence" value="ECO:0007669"/>
    <property type="project" value="InterPro"/>
</dbReference>
<organism evidence="4 5">
    <name type="scientific">Cohnella endophytica</name>
    <dbReference type="NCBI Taxonomy" id="2419778"/>
    <lineage>
        <taxon>Bacteria</taxon>
        <taxon>Bacillati</taxon>
        <taxon>Bacillota</taxon>
        <taxon>Bacilli</taxon>
        <taxon>Bacillales</taxon>
        <taxon>Paenibacillaceae</taxon>
        <taxon>Cohnella</taxon>
    </lineage>
</organism>
<dbReference type="InterPro" id="IPR004995">
    <property type="entry name" value="Spore_Ger"/>
</dbReference>
<dbReference type="InterPro" id="IPR050768">
    <property type="entry name" value="UPF0353/GerABKA_families"/>
</dbReference>
<proteinExistence type="inferred from homology"/>
<evidence type="ECO:0000256" key="2">
    <source>
        <dbReference type="ARBA" id="ARBA00023136"/>
    </source>
</evidence>
<feature type="transmembrane region" description="Helical" evidence="3">
    <location>
        <begin position="311"/>
        <end position="332"/>
    </location>
</feature>
<feature type="transmembrane region" description="Helical" evidence="3">
    <location>
        <begin position="434"/>
        <end position="458"/>
    </location>
</feature>
<reference evidence="4 5" key="1">
    <citation type="submission" date="2018-10" db="EMBL/GenBank/DDBJ databases">
        <title>Cohnella sp. M2MS4P-1, whole genome shotgun sequence.</title>
        <authorList>
            <person name="Tuo L."/>
        </authorList>
    </citation>
    <scope>NUCLEOTIDE SEQUENCE [LARGE SCALE GENOMIC DNA]</scope>
    <source>
        <strain evidence="4 5">M2MS4P-1</strain>
    </source>
</reference>
<sequence>MRKRRTGQNNSELPYSGQSGEIMTMSDILASFYRLSENPDTLSLFDQLSEAFADSADYTTALIGKTDATEYHLCFIKSLCSSQKLDYLLGTNIEGDMSAQLERYYGTDLVEGNSKSCEQAICNGYAVICKRTSSTGLMLNISESRQRSIVSPITENVLQGPMNAFNESLDVNTALIRQQIRSSKLKLWETFIGTESITRVAVFSYSGAIDPDLLSKLKERLKKVQTAGVQDSGQLLRLLTTKNWMNLFPVSVSTERPDRVSADLLAGKAIIMVDGTPFALIVPTVYTDFWHSPEDKYINPYVTYFLLTLRFLAMFINLFLPAMYVALTSVNIDVNRLEISLAAAASREGVPYPVYVETLLMLIVIDFITEAGLRLPKSISSTVTMVGGVVLGQAIIQANIVSNLLVIIVAATAITNFIVIDYQMGLVQRILKYFMVMGATIAGVLGIVFCFACLIFYLSCLESFGAPYLTSLWSKKRRS</sequence>
<evidence type="ECO:0000256" key="1">
    <source>
        <dbReference type="ARBA" id="ARBA00005278"/>
    </source>
</evidence>
<dbReference type="AlphaFoldDB" id="A0A494Y6B3"/>
<dbReference type="PANTHER" id="PTHR22550">
    <property type="entry name" value="SPORE GERMINATION PROTEIN"/>
    <property type="match status" value="1"/>
</dbReference>
<dbReference type="PIRSF" id="PIRSF005690">
    <property type="entry name" value="GerBA"/>
    <property type="match status" value="1"/>
</dbReference>
<keyword evidence="3" id="KW-1133">Transmembrane helix</keyword>
<gene>
    <name evidence="4" type="ORF">D7Z26_01545</name>
</gene>
<keyword evidence="3" id="KW-0812">Transmembrane</keyword>
<keyword evidence="2 3" id="KW-0472">Membrane</keyword>
<dbReference type="PANTHER" id="PTHR22550:SF5">
    <property type="entry name" value="LEUCINE ZIPPER PROTEIN 4"/>
    <property type="match status" value="1"/>
</dbReference>
<keyword evidence="5" id="KW-1185">Reference proteome</keyword>
<evidence type="ECO:0000256" key="3">
    <source>
        <dbReference type="SAM" id="Phobius"/>
    </source>
</evidence>
<feature type="transmembrane region" description="Helical" evidence="3">
    <location>
        <begin position="404"/>
        <end position="422"/>
    </location>
</feature>
<dbReference type="GO" id="GO:0009847">
    <property type="term" value="P:spore germination"/>
    <property type="evidence" value="ECO:0007669"/>
    <property type="project" value="InterPro"/>
</dbReference>
<accession>A0A494Y6B3</accession>
<evidence type="ECO:0000313" key="4">
    <source>
        <dbReference type="EMBL" id="RKP58210.1"/>
    </source>
</evidence>
<protein>
    <submittedName>
        <fullName evidence="4">Spore germination protein</fullName>
    </submittedName>
</protein>
<name>A0A494Y6B3_9BACL</name>
<evidence type="ECO:0000313" key="5">
    <source>
        <dbReference type="Proteomes" id="UP000282076"/>
    </source>
</evidence>
<dbReference type="Pfam" id="PF03323">
    <property type="entry name" value="GerA"/>
    <property type="match status" value="1"/>
</dbReference>